<proteinExistence type="predicted"/>
<protein>
    <submittedName>
        <fullName evidence="2">16659_t:CDS:1</fullName>
    </submittedName>
</protein>
<dbReference type="EMBL" id="CAJVPV010017603">
    <property type="protein sequence ID" value="CAG8703253.1"/>
    <property type="molecule type" value="Genomic_DNA"/>
</dbReference>
<sequence>WEAMRQYRRLNSSTREQLNTDDTNGEDGPDFRISFESTHSYALQNSRGYPSTNDFSASQDALLEQVLKLTKISQQNQDTLEKILRTLEQNDIKLSDTPDKTSTPDENSIPDEIMTPEKSFIPQMS</sequence>
<dbReference type="Proteomes" id="UP000789342">
    <property type="component" value="Unassembled WGS sequence"/>
</dbReference>
<evidence type="ECO:0000256" key="1">
    <source>
        <dbReference type="SAM" id="MobiDB-lite"/>
    </source>
</evidence>
<dbReference type="AlphaFoldDB" id="A0A9N9HSQ5"/>
<comment type="caution">
    <text evidence="2">The sequence shown here is derived from an EMBL/GenBank/DDBJ whole genome shotgun (WGS) entry which is preliminary data.</text>
</comment>
<evidence type="ECO:0000313" key="2">
    <source>
        <dbReference type="EMBL" id="CAG8703253.1"/>
    </source>
</evidence>
<organism evidence="2 3">
    <name type="scientific">Acaulospora morrowiae</name>
    <dbReference type="NCBI Taxonomy" id="94023"/>
    <lineage>
        <taxon>Eukaryota</taxon>
        <taxon>Fungi</taxon>
        <taxon>Fungi incertae sedis</taxon>
        <taxon>Mucoromycota</taxon>
        <taxon>Glomeromycotina</taxon>
        <taxon>Glomeromycetes</taxon>
        <taxon>Diversisporales</taxon>
        <taxon>Acaulosporaceae</taxon>
        <taxon>Acaulospora</taxon>
    </lineage>
</organism>
<keyword evidence="3" id="KW-1185">Reference proteome</keyword>
<feature type="non-terminal residue" evidence="2">
    <location>
        <position position="125"/>
    </location>
</feature>
<feature type="region of interest" description="Disordered" evidence="1">
    <location>
        <begin position="88"/>
        <end position="125"/>
    </location>
</feature>
<feature type="compositionally biased region" description="Basic and acidic residues" evidence="1">
    <location>
        <begin position="88"/>
        <end position="103"/>
    </location>
</feature>
<feature type="region of interest" description="Disordered" evidence="1">
    <location>
        <begin position="1"/>
        <end position="29"/>
    </location>
</feature>
<feature type="compositionally biased region" description="Polar residues" evidence="1">
    <location>
        <begin position="9"/>
        <end position="22"/>
    </location>
</feature>
<accession>A0A9N9HSQ5</accession>
<gene>
    <name evidence="2" type="ORF">AMORRO_LOCUS12251</name>
</gene>
<reference evidence="2" key="1">
    <citation type="submission" date="2021-06" db="EMBL/GenBank/DDBJ databases">
        <authorList>
            <person name="Kallberg Y."/>
            <person name="Tangrot J."/>
            <person name="Rosling A."/>
        </authorList>
    </citation>
    <scope>NUCLEOTIDE SEQUENCE</scope>
    <source>
        <strain evidence="2">CL551</strain>
    </source>
</reference>
<evidence type="ECO:0000313" key="3">
    <source>
        <dbReference type="Proteomes" id="UP000789342"/>
    </source>
</evidence>
<name>A0A9N9HSQ5_9GLOM</name>